<dbReference type="RefSeq" id="WP_002881286.1">
    <property type="nucleotide sequence ID" value="NZ_CP190015.1"/>
</dbReference>
<dbReference type="InterPro" id="IPR035931">
    <property type="entry name" value="YlxR-like_sf"/>
</dbReference>
<dbReference type="Proteomes" id="UP000247715">
    <property type="component" value="Unassembled WGS sequence"/>
</dbReference>
<proteinExistence type="predicted"/>
<dbReference type="Pfam" id="PF04296">
    <property type="entry name" value="YlxR"/>
    <property type="match status" value="1"/>
</dbReference>
<comment type="caution">
    <text evidence="2">The sequence shown here is derived from an EMBL/GenBank/DDBJ whole genome shotgun (WGS) entry which is preliminary data.</text>
</comment>
<evidence type="ECO:0000313" key="3">
    <source>
        <dbReference type="Proteomes" id="UP000247715"/>
    </source>
</evidence>
<feature type="domain" description="YlxR" evidence="1">
    <location>
        <begin position="10"/>
        <end position="82"/>
    </location>
</feature>
<evidence type="ECO:0000313" key="2">
    <source>
        <dbReference type="EMBL" id="PYF43647.1"/>
    </source>
</evidence>
<sequence>MMKIDKKYTRKSIVDGKIYPIQKLVRFAKINNEFYFDPDIELKGRGTYCLDNLEQINILFKKHLLNKAFRQNIDQEIYEKLWKEVEIWLNKKTTNELPM</sequence>
<dbReference type="SUPFAM" id="SSF64376">
    <property type="entry name" value="YlxR-like"/>
    <property type="match status" value="1"/>
</dbReference>
<organism evidence="2 3">
    <name type="scientific">Metamycoplasma alkalescens</name>
    <dbReference type="NCBI Taxonomy" id="45363"/>
    <lineage>
        <taxon>Bacteria</taxon>
        <taxon>Bacillati</taxon>
        <taxon>Mycoplasmatota</taxon>
        <taxon>Mycoplasmoidales</taxon>
        <taxon>Metamycoplasmataceae</taxon>
        <taxon>Metamycoplasma</taxon>
    </lineage>
</organism>
<reference evidence="2 3" key="1">
    <citation type="submission" date="2018-06" db="EMBL/GenBank/DDBJ databases">
        <title>Genomic Encyclopedia of Archaeal and Bacterial Type Strains, Phase II (KMG-II): from individual species to whole genera.</title>
        <authorList>
            <person name="Goeker M."/>
        </authorList>
    </citation>
    <scope>NUCLEOTIDE SEQUENCE [LARGE SCALE GENOMIC DNA]</scope>
    <source>
        <strain evidence="2 3">ATCC 29103</strain>
    </source>
</reference>
<accession>A0A318U6T2</accession>
<dbReference type="InterPro" id="IPR007393">
    <property type="entry name" value="YlxR_dom"/>
</dbReference>
<protein>
    <recommendedName>
        <fullName evidence="1">YlxR domain-containing protein</fullName>
    </recommendedName>
</protein>
<dbReference type="Gene3D" id="3.30.1230.10">
    <property type="entry name" value="YlxR-like"/>
    <property type="match status" value="1"/>
</dbReference>
<dbReference type="AlphaFoldDB" id="A0A318U6T2"/>
<dbReference type="EMBL" id="QKLP01000002">
    <property type="protein sequence ID" value="PYF43647.1"/>
    <property type="molecule type" value="Genomic_DNA"/>
</dbReference>
<name>A0A318U6T2_9BACT</name>
<gene>
    <name evidence="2" type="ORF">BCF88_10215</name>
</gene>
<evidence type="ECO:0000259" key="1">
    <source>
        <dbReference type="Pfam" id="PF04296"/>
    </source>
</evidence>